<sequence>MEGEDITTNNKEALSIEHGQLRGDQDHEFSLPSAHTIGHGSTAIPWSTDLGRLTPATFVWLSLDNSPTLHVVADFPSSLYLGFC</sequence>
<dbReference type="AlphaFoldDB" id="A0AAD4VSY2"/>
<evidence type="ECO:0000313" key="1">
    <source>
        <dbReference type="EMBL" id="KAI5329682.1"/>
    </source>
</evidence>
<reference evidence="1 2" key="1">
    <citation type="journal article" date="2022" name="G3 (Bethesda)">
        <title>Whole-genome sequence and methylome profiling of the almond [Prunus dulcis (Mill.) D.A. Webb] cultivar 'Nonpareil'.</title>
        <authorList>
            <person name="D'Amico-Willman K.M."/>
            <person name="Ouma W.Z."/>
            <person name="Meulia T."/>
            <person name="Sideli G.M."/>
            <person name="Gradziel T.M."/>
            <person name="Fresnedo-Ramirez J."/>
        </authorList>
    </citation>
    <scope>NUCLEOTIDE SEQUENCE [LARGE SCALE GENOMIC DNA]</scope>
    <source>
        <strain evidence="1">Clone GOH B32 T37-40</strain>
    </source>
</reference>
<organism evidence="1 2">
    <name type="scientific">Prunus dulcis</name>
    <name type="common">Almond</name>
    <name type="synonym">Amygdalus dulcis</name>
    <dbReference type="NCBI Taxonomy" id="3755"/>
    <lineage>
        <taxon>Eukaryota</taxon>
        <taxon>Viridiplantae</taxon>
        <taxon>Streptophyta</taxon>
        <taxon>Embryophyta</taxon>
        <taxon>Tracheophyta</taxon>
        <taxon>Spermatophyta</taxon>
        <taxon>Magnoliopsida</taxon>
        <taxon>eudicotyledons</taxon>
        <taxon>Gunneridae</taxon>
        <taxon>Pentapetalae</taxon>
        <taxon>rosids</taxon>
        <taxon>fabids</taxon>
        <taxon>Rosales</taxon>
        <taxon>Rosaceae</taxon>
        <taxon>Amygdaloideae</taxon>
        <taxon>Amygdaleae</taxon>
        <taxon>Prunus</taxon>
    </lineage>
</organism>
<protein>
    <submittedName>
        <fullName evidence="1">Uncharacterized protein</fullName>
    </submittedName>
</protein>
<evidence type="ECO:0000313" key="2">
    <source>
        <dbReference type="Proteomes" id="UP001054821"/>
    </source>
</evidence>
<name>A0AAD4VSY2_PRUDU</name>
<keyword evidence="2" id="KW-1185">Reference proteome</keyword>
<dbReference type="Proteomes" id="UP001054821">
    <property type="component" value="Chromosome 5"/>
</dbReference>
<dbReference type="EMBL" id="JAJFAZ020000005">
    <property type="protein sequence ID" value="KAI5329682.1"/>
    <property type="molecule type" value="Genomic_DNA"/>
</dbReference>
<gene>
    <name evidence="1" type="ORF">L3X38_029079</name>
</gene>
<accession>A0AAD4VSY2</accession>
<proteinExistence type="predicted"/>
<comment type="caution">
    <text evidence="1">The sequence shown here is derived from an EMBL/GenBank/DDBJ whole genome shotgun (WGS) entry which is preliminary data.</text>
</comment>